<dbReference type="GO" id="GO:0000422">
    <property type="term" value="P:autophagy of mitochondrion"/>
    <property type="evidence" value="ECO:0007669"/>
    <property type="project" value="TreeGrafter"/>
</dbReference>
<feature type="compositionally biased region" description="Acidic residues" evidence="6">
    <location>
        <begin position="157"/>
        <end position="171"/>
    </location>
</feature>
<evidence type="ECO:0000256" key="3">
    <source>
        <dbReference type="ARBA" id="ARBA00022989"/>
    </source>
</evidence>
<feature type="transmembrane region" description="Helical" evidence="7">
    <location>
        <begin position="88"/>
        <end position="106"/>
    </location>
</feature>
<keyword evidence="4 7" id="KW-0472">Membrane</keyword>
<feature type="transmembrane region" description="Helical" evidence="7">
    <location>
        <begin position="55"/>
        <end position="76"/>
    </location>
</feature>
<dbReference type="Proteomes" id="UP000774326">
    <property type="component" value="Unassembled WGS sequence"/>
</dbReference>
<reference evidence="8" key="1">
    <citation type="journal article" date="2021" name="Open Biol.">
        <title>Shared evolutionary footprints suggest mitochondrial oxidative damage underlies multiple complex I losses in fungi.</title>
        <authorList>
            <person name="Schikora-Tamarit M.A."/>
            <person name="Marcet-Houben M."/>
            <person name="Nosek J."/>
            <person name="Gabaldon T."/>
        </authorList>
    </citation>
    <scope>NUCLEOTIDE SEQUENCE</scope>
    <source>
        <strain evidence="8">CBS2887</strain>
    </source>
</reference>
<feature type="transmembrane region" description="Helical" evidence="7">
    <location>
        <begin position="200"/>
        <end position="219"/>
    </location>
</feature>
<comment type="similarity">
    <text evidence="5">Belongs to the ATG33 family.</text>
</comment>
<comment type="caution">
    <text evidence="8">The sequence shown here is derived from an EMBL/GenBank/DDBJ whole genome shotgun (WGS) entry which is preliminary data.</text>
</comment>
<protein>
    <submittedName>
        <fullName evidence="8">Uncharacterized protein</fullName>
    </submittedName>
</protein>
<dbReference type="AlphaFoldDB" id="A0A9P8Q520"/>
<keyword evidence="2 7" id="KW-0812">Transmembrane</keyword>
<dbReference type="GO" id="GO:0005741">
    <property type="term" value="C:mitochondrial outer membrane"/>
    <property type="evidence" value="ECO:0007669"/>
    <property type="project" value="TreeGrafter"/>
</dbReference>
<dbReference type="OrthoDB" id="5336366at2759"/>
<proteinExistence type="inferred from homology"/>
<dbReference type="PANTHER" id="PTHR37278:SF1">
    <property type="entry name" value="AUTOPHAGY-RELATED PROTEIN 33-RELATED"/>
    <property type="match status" value="1"/>
</dbReference>
<evidence type="ECO:0000256" key="7">
    <source>
        <dbReference type="SAM" id="Phobius"/>
    </source>
</evidence>
<dbReference type="EMBL" id="JAEUBG010003327">
    <property type="protein sequence ID" value="KAH3682934.1"/>
    <property type="molecule type" value="Genomic_DNA"/>
</dbReference>
<evidence type="ECO:0000256" key="5">
    <source>
        <dbReference type="ARBA" id="ARBA00038013"/>
    </source>
</evidence>
<dbReference type="GO" id="GO:0016236">
    <property type="term" value="P:macroautophagy"/>
    <property type="evidence" value="ECO:0007669"/>
    <property type="project" value="TreeGrafter"/>
</dbReference>
<reference evidence="8" key="2">
    <citation type="submission" date="2021-01" db="EMBL/GenBank/DDBJ databases">
        <authorList>
            <person name="Schikora-Tamarit M.A."/>
        </authorList>
    </citation>
    <scope>NUCLEOTIDE SEQUENCE</scope>
    <source>
        <strain evidence="8">CBS2887</strain>
    </source>
</reference>
<accession>A0A9P8Q520</accession>
<evidence type="ECO:0000313" key="8">
    <source>
        <dbReference type="EMBL" id="KAH3682934.1"/>
    </source>
</evidence>
<dbReference type="PANTHER" id="PTHR37278">
    <property type="entry name" value="AUTOPHAGY-RELATED PROTEIN 33-RELATED"/>
    <property type="match status" value="1"/>
</dbReference>
<name>A0A9P8Q520_WICPI</name>
<keyword evidence="9" id="KW-1185">Reference proteome</keyword>
<comment type="subcellular location">
    <subcellularLocation>
        <location evidence="1">Membrane</location>
        <topology evidence="1">Multi-pass membrane protein</topology>
    </subcellularLocation>
</comment>
<evidence type="ECO:0000313" key="9">
    <source>
        <dbReference type="Proteomes" id="UP000774326"/>
    </source>
</evidence>
<evidence type="ECO:0000256" key="4">
    <source>
        <dbReference type="ARBA" id="ARBA00023136"/>
    </source>
</evidence>
<organism evidence="8 9">
    <name type="scientific">Wickerhamomyces pijperi</name>
    <name type="common">Yeast</name>
    <name type="synonym">Pichia pijperi</name>
    <dbReference type="NCBI Taxonomy" id="599730"/>
    <lineage>
        <taxon>Eukaryota</taxon>
        <taxon>Fungi</taxon>
        <taxon>Dikarya</taxon>
        <taxon>Ascomycota</taxon>
        <taxon>Saccharomycotina</taxon>
        <taxon>Saccharomycetes</taxon>
        <taxon>Phaffomycetales</taxon>
        <taxon>Wickerhamomycetaceae</taxon>
        <taxon>Wickerhamomyces</taxon>
    </lineage>
</organism>
<sequence>MGTCLAVIKIIGTTSLGIYTGTVFSNQLTSLDILKKSILRNTENAKPLEIIKEHLTLNSIVLGIFGSLSTFAFQLSFFGAPVSLKHPYLIYSSLVFPISAAIFISLNCEDLIRLINFESLILDSDKKETKTKKAKKEKKQLRSDLDNSVYKDLGESNSEEEGEEDLAAVEEDEEINNEVEAHLEKATALKVVENLKLSNSIVLGVSLTGLLITAIGLYGDH</sequence>
<gene>
    <name evidence="8" type="ORF">WICPIJ_006088</name>
</gene>
<evidence type="ECO:0000256" key="2">
    <source>
        <dbReference type="ARBA" id="ARBA00022692"/>
    </source>
</evidence>
<feature type="region of interest" description="Disordered" evidence="6">
    <location>
        <begin position="150"/>
        <end position="171"/>
    </location>
</feature>
<dbReference type="InterPro" id="IPR051668">
    <property type="entry name" value="ATG33"/>
</dbReference>
<keyword evidence="3 7" id="KW-1133">Transmembrane helix</keyword>
<evidence type="ECO:0000256" key="6">
    <source>
        <dbReference type="SAM" id="MobiDB-lite"/>
    </source>
</evidence>
<evidence type="ECO:0000256" key="1">
    <source>
        <dbReference type="ARBA" id="ARBA00004141"/>
    </source>
</evidence>